<evidence type="ECO:0000313" key="9">
    <source>
        <dbReference type="Proteomes" id="UP000631181"/>
    </source>
</evidence>
<comment type="caution">
    <text evidence="8">The sequence shown here is derived from an EMBL/GenBank/DDBJ whole genome shotgun (WGS) entry which is preliminary data.</text>
</comment>
<keyword evidence="9" id="KW-1185">Reference proteome</keyword>
<dbReference type="PANTHER" id="PTHR33048">
    <property type="entry name" value="PTH11-LIKE INTEGRAL MEMBRANE PROTEIN (AFU_ORTHOLOGUE AFUA_5G11245)"/>
    <property type="match status" value="1"/>
</dbReference>
<feature type="transmembrane region" description="Helical" evidence="6">
    <location>
        <begin position="46"/>
        <end position="71"/>
    </location>
</feature>
<feature type="transmembrane region" description="Helical" evidence="6">
    <location>
        <begin position="248"/>
        <end position="272"/>
    </location>
</feature>
<keyword evidence="4 6" id="KW-0472">Membrane</keyword>
<comment type="subcellular location">
    <subcellularLocation>
        <location evidence="1">Membrane</location>
        <topology evidence="1">Multi-pass membrane protein</topology>
    </subcellularLocation>
</comment>
<proteinExistence type="inferred from homology"/>
<feature type="transmembrane region" description="Helical" evidence="6">
    <location>
        <begin position="13"/>
        <end position="34"/>
    </location>
</feature>
<dbReference type="PANTHER" id="PTHR33048:SF42">
    <property type="entry name" value="INTEGRAL MEMBRANE PROTEIN"/>
    <property type="match status" value="1"/>
</dbReference>
<evidence type="ECO:0000256" key="4">
    <source>
        <dbReference type="ARBA" id="ARBA00023136"/>
    </source>
</evidence>
<evidence type="ECO:0000256" key="6">
    <source>
        <dbReference type="SAM" id="Phobius"/>
    </source>
</evidence>
<reference evidence="8" key="1">
    <citation type="journal article" date="2020" name="Front. Microbiol.">
        <title>Gene regulatory networks of Penicillium echinulatum 2HH and Penicillium oxalicum 114-2 inferred by a computational biology approach.</title>
        <authorList>
            <person name="Lenz A.R."/>
            <person name="Galan-Vasquez E."/>
            <person name="Balbinot E."/>
            <person name="De Abreu F.P."/>
            <person name="De Oliveira N.S."/>
            <person name="Da Rosa L.O."/>
            <person name="De Avila E Silva S."/>
            <person name="Camassola M."/>
            <person name="Dillon A.J.P."/>
            <person name="Perez-Rueda E."/>
        </authorList>
    </citation>
    <scope>NUCLEOTIDE SEQUENCE</scope>
    <source>
        <strain evidence="8">S1M29</strain>
    </source>
</reference>
<dbReference type="InterPro" id="IPR049326">
    <property type="entry name" value="Rhodopsin_dom_fungi"/>
</dbReference>
<evidence type="ECO:0000256" key="5">
    <source>
        <dbReference type="ARBA" id="ARBA00038359"/>
    </source>
</evidence>
<keyword evidence="2 6" id="KW-0812">Transmembrane</keyword>
<feature type="transmembrane region" description="Helical" evidence="6">
    <location>
        <begin position="91"/>
        <end position="114"/>
    </location>
</feature>
<organism evidence="8 9">
    <name type="scientific">Penicillium ucsense</name>
    <dbReference type="NCBI Taxonomy" id="2839758"/>
    <lineage>
        <taxon>Eukaryota</taxon>
        <taxon>Fungi</taxon>
        <taxon>Dikarya</taxon>
        <taxon>Ascomycota</taxon>
        <taxon>Pezizomycotina</taxon>
        <taxon>Eurotiomycetes</taxon>
        <taxon>Eurotiomycetidae</taxon>
        <taxon>Eurotiales</taxon>
        <taxon>Aspergillaceae</taxon>
        <taxon>Penicillium</taxon>
    </lineage>
</organism>
<protein>
    <recommendedName>
        <fullName evidence="7">Rhodopsin domain-containing protein</fullName>
    </recommendedName>
</protein>
<evidence type="ECO:0000256" key="3">
    <source>
        <dbReference type="ARBA" id="ARBA00022989"/>
    </source>
</evidence>
<name>A0A8J8W342_9EURO</name>
<dbReference type="Proteomes" id="UP000631181">
    <property type="component" value="Unassembled WGS sequence"/>
</dbReference>
<sequence>MTAETAQDQGPKILVVCWILVIVPGLILGLRVYCKVMLSRGFGWDDATILLAWTLQLIYTAMITQSVHLGVVGKHVNSIPDRDAIPEALKLVYISFVIIIIGCVLSKTSFALTLLRIVTKTWMKVLLWHIIISMNAIMWLCAICYLIQCSPTAALWDTRLMKTAKCWPNIVFEAIALAAGAYSGLMDLVLALLPWPVIWKLQMRRREKFGIALAMSMGIFASITAFIKTAQLVNVTHVHDFTWFCSSIVIWSSAETGCTIFAASIPALRVIFVRMRSIHERSGDGTNADANRRSPGKIRKFRRPHDYLFFCVGDDAEG</sequence>
<dbReference type="OrthoDB" id="5417887at2759"/>
<dbReference type="GO" id="GO:0016020">
    <property type="term" value="C:membrane"/>
    <property type="evidence" value="ECO:0007669"/>
    <property type="project" value="UniProtKB-SubCell"/>
</dbReference>
<dbReference type="Pfam" id="PF20684">
    <property type="entry name" value="Fung_rhodopsin"/>
    <property type="match status" value="1"/>
</dbReference>
<feature type="transmembrane region" description="Helical" evidence="6">
    <location>
        <begin position="209"/>
        <end position="228"/>
    </location>
</feature>
<evidence type="ECO:0000259" key="7">
    <source>
        <dbReference type="Pfam" id="PF20684"/>
    </source>
</evidence>
<evidence type="ECO:0000256" key="2">
    <source>
        <dbReference type="ARBA" id="ARBA00022692"/>
    </source>
</evidence>
<dbReference type="EMBL" id="WIWV01000061">
    <property type="protein sequence ID" value="KAF7715364.1"/>
    <property type="molecule type" value="Genomic_DNA"/>
</dbReference>
<evidence type="ECO:0000256" key="1">
    <source>
        <dbReference type="ARBA" id="ARBA00004141"/>
    </source>
</evidence>
<comment type="similarity">
    <text evidence="5">Belongs to the SAT4 family.</text>
</comment>
<feature type="domain" description="Rhodopsin" evidence="7">
    <location>
        <begin position="30"/>
        <end position="273"/>
    </location>
</feature>
<evidence type="ECO:0000313" key="8">
    <source>
        <dbReference type="EMBL" id="KAF7715364.1"/>
    </source>
</evidence>
<accession>A0A8J8W342</accession>
<gene>
    <name evidence="8" type="ORF">PECM_007104</name>
</gene>
<dbReference type="InterPro" id="IPR052337">
    <property type="entry name" value="SAT4-like"/>
</dbReference>
<dbReference type="AlphaFoldDB" id="A0A8J8W342"/>
<feature type="transmembrane region" description="Helical" evidence="6">
    <location>
        <begin position="170"/>
        <end position="197"/>
    </location>
</feature>
<keyword evidence="3 6" id="KW-1133">Transmembrane helix</keyword>
<feature type="transmembrane region" description="Helical" evidence="6">
    <location>
        <begin position="126"/>
        <end position="148"/>
    </location>
</feature>